<name>A0A934ULF2_9SPHI</name>
<dbReference type="NCBIfam" id="TIGR00114">
    <property type="entry name" value="lumazine-synth"/>
    <property type="match status" value="1"/>
</dbReference>
<comment type="function">
    <text evidence="7">Catalyzes the formation of 6,7-dimethyl-8-ribityllumazine by condensation of 5-amino-6-(D-ribitylamino)uracil with 3,4-dihydroxy-2-butanone 4-phosphate. This is the penultimate step in the biosynthesis of riboflavin.</text>
</comment>
<dbReference type="EMBL" id="JAEHFW010000001">
    <property type="protein sequence ID" value="MBK0377826.1"/>
    <property type="molecule type" value="Genomic_DNA"/>
</dbReference>
<comment type="pathway">
    <text evidence="1 7">Cofactor biosynthesis; riboflavin biosynthesis; riboflavin from 2-hydroxy-3-oxobutyl phosphate and 5-amino-6-(D-ribitylamino)uracil: step 1/2.</text>
</comment>
<dbReference type="Pfam" id="PF00885">
    <property type="entry name" value="DMRL_synthase"/>
    <property type="match status" value="1"/>
</dbReference>
<dbReference type="CDD" id="cd09209">
    <property type="entry name" value="Lumazine_synthase-I"/>
    <property type="match status" value="1"/>
</dbReference>
<dbReference type="PANTHER" id="PTHR21058">
    <property type="entry name" value="6,7-DIMETHYL-8-RIBITYLLUMAZINE SYNTHASE DMRL SYNTHASE LUMAZINE SYNTHASE"/>
    <property type="match status" value="1"/>
</dbReference>
<feature type="binding site" evidence="7">
    <location>
        <position position="137"/>
    </location>
    <ligand>
        <name>(2S)-2-hydroxy-3-oxobutyl phosphate</name>
        <dbReference type="ChEBI" id="CHEBI:58830"/>
    </ligand>
</feature>
<dbReference type="GO" id="GO:0005829">
    <property type="term" value="C:cytosol"/>
    <property type="evidence" value="ECO:0007669"/>
    <property type="project" value="TreeGrafter"/>
</dbReference>
<feature type="binding site" evidence="7">
    <location>
        <begin position="90"/>
        <end position="92"/>
    </location>
    <ligand>
        <name>5-amino-6-(D-ribitylamino)uracil</name>
        <dbReference type="ChEBI" id="CHEBI:15934"/>
    </ligand>
</feature>
<feature type="binding site" evidence="7">
    <location>
        <begin position="95"/>
        <end position="96"/>
    </location>
    <ligand>
        <name>(2S)-2-hydroxy-3-oxobutyl phosphate</name>
        <dbReference type="ChEBI" id="CHEBI:58830"/>
    </ligand>
</feature>
<dbReference type="Proteomes" id="UP000613193">
    <property type="component" value="Unassembled WGS sequence"/>
</dbReference>
<comment type="caution">
    <text evidence="8">The sequence shown here is derived from an EMBL/GenBank/DDBJ whole genome shotgun (WGS) entry which is preliminary data.</text>
</comment>
<feature type="binding site" evidence="7">
    <location>
        <position position="123"/>
    </location>
    <ligand>
        <name>5-amino-6-(D-ribitylamino)uracil</name>
        <dbReference type="ChEBI" id="CHEBI:15934"/>
    </ligand>
</feature>
<feature type="binding site" evidence="7">
    <location>
        <position position="32"/>
    </location>
    <ligand>
        <name>5-amino-6-(D-ribitylamino)uracil</name>
        <dbReference type="ChEBI" id="CHEBI:15934"/>
    </ligand>
</feature>
<comment type="similarity">
    <text evidence="2 7">Belongs to the DMRL synthase family.</text>
</comment>
<accession>A0A934ULF2</accession>
<dbReference type="GO" id="GO:0009349">
    <property type="term" value="C:riboflavin synthase complex"/>
    <property type="evidence" value="ECO:0007669"/>
    <property type="project" value="UniProtKB-UniRule"/>
</dbReference>
<dbReference type="InterPro" id="IPR034964">
    <property type="entry name" value="LS"/>
</dbReference>
<evidence type="ECO:0000256" key="5">
    <source>
        <dbReference type="ARBA" id="ARBA00022679"/>
    </source>
</evidence>
<dbReference type="GO" id="GO:0000906">
    <property type="term" value="F:6,7-dimethyl-8-ribityllumazine synthase activity"/>
    <property type="evidence" value="ECO:0007669"/>
    <property type="project" value="UniProtKB-UniRule"/>
</dbReference>
<gene>
    <name evidence="7" type="primary">ribH</name>
    <name evidence="8" type="ORF">I5M19_00795</name>
</gene>
<dbReference type="PANTHER" id="PTHR21058:SF0">
    <property type="entry name" value="6,7-DIMETHYL-8-RIBITYLLUMAZINE SYNTHASE"/>
    <property type="match status" value="1"/>
</dbReference>
<dbReference type="SUPFAM" id="SSF52121">
    <property type="entry name" value="Lumazine synthase"/>
    <property type="match status" value="1"/>
</dbReference>
<evidence type="ECO:0000256" key="3">
    <source>
        <dbReference type="ARBA" id="ARBA00012664"/>
    </source>
</evidence>
<keyword evidence="4 7" id="KW-0686">Riboflavin biosynthesis</keyword>
<dbReference type="Gene3D" id="3.40.50.960">
    <property type="entry name" value="Lumazine/riboflavin synthase"/>
    <property type="match status" value="1"/>
</dbReference>
<evidence type="ECO:0000256" key="6">
    <source>
        <dbReference type="ARBA" id="ARBA00048785"/>
    </source>
</evidence>
<dbReference type="InterPro" id="IPR002180">
    <property type="entry name" value="LS/RS"/>
</dbReference>
<comment type="catalytic activity">
    <reaction evidence="6 7">
        <text>(2S)-2-hydroxy-3-oxobutyl phosphate + 5-amino-6-(D-ribitylamino)uracil = 6,7-dimethyl-8-(1-D-ribityl)lumazine + phosphate + 2 H2O + H(+)</text>
        <dbReference type="Rhea" id="RHEA:26152"/>
        <dbReference type="ChEBI" id="CHEBI:15377"/>
        <dbReference type="ChEBI" id="CHEBI:15378"/>
        <dbReference type="ChEBI" id="CHEBI:15934"/>
        <dbReference type="ChEBI" id="CHEBI:43474"/>
        <dbReference type="ChEBI" id="CHEBI:58201"/>
        <dbReference type="ChEBI" id="CHEBI:58830"/>
        <dbReference type="EC" id="2.5.1.78"/>
    </reaction>
</comment>
<proteinExistence type="inferred from homology"/>
<dbReference type="InterPro" id="IPR036467">
    <property type="entry name" value="LS/RS_sf"/>
</dbReference>
<evidence type="ECO:0000256" key="7">
    <source>
        <dbReference type="HAMAP-Rule" id="MF_00178"/>
    </source>
</evidence>
<evidence type="ECO:0000313" key="8">
    <source>
        <dbReference type="EMBL" id="MBK0377826.1"/>
    </source>
</evidence>
<reference evidence="8" key="1">
    <citation type="submission" date="2020-12" db="EMBL/GenBank/DDBJ databases">
        <title>Bacterial novel species Mucilaginibacter sp. SD-g isolated from soil.</title>
        <authorList>
            <person name="Jung H.-Y."/>
        </authorList>
    </citation>
    <scope>NUCLEOTIDE SEQUENCE</scope>
    <source>
        <strain evidence="8">SD-g</strain>
    </source>
</reference>
<dbReference type="HAMAP" id="MF_00178">
    <property type="entry name" value="Lumazine_synth"/>
    <property type="match status" value="1"/>
</dbReference>
<keyword evidence="5 7" id="KW-0808">Transferase</keyword>
<dbReference type="RefSeq" id="WP_200063067.1">
    <property type="nucleotide sequence ID" value="NZ_JAEHFW010000001.1"/>
</dbReference>
<dbReference type="EC" id="2.5.1.78" evidence="3 7"/>
<evidence type="ECO:0000256" key="4">
    <source>
        <dbReference type="ARBA" id="ARBA00022619"/>
    </source>
</evidence>
<feature type="binding site" evidence="7">
    <location>
        <begin position="66"/>
        <end position="68"/>
    </location>
    <ligand>
        <name>5-amino-6-(D-ribitylamino)uracil</name>
        <dbReference type="ChEBI" id="CHEBI:15934"/>
    </ligand>
</feature>
<evidence type="ECO:0000313" key="9">
    <source>
        <dbReference type="Proteomes" id="UP000613193"/>
    </source>
</evidence>
<feature type="active site" description="Proton donor" evidence="7">
    <location>
        <position position="98"/>
    </location>
</feature>
<organism evidence="8 9">
    <name type="scientific">Mucilaginibacter segetis</name>
    <dbReference type="NCBI Taxonomy" id="2793071"/>
    <lineage>
        <taxon>Bacteria</taxon>
        <taxon>Pseudomonadati</taxon>
        <taxon>Bacteroidota</taxon>
        <taxon>Sphingobacteriia</taxon>
        <taxon>Sphingobacteriales</taxon>
        <taxon>Sphingobacteriaceae</taxon>
        <taxon>Mucilaginibacter</taxon>
    </lineage>
</organism>
<evidence type="ECO:0000256" key="1">
    <source>
        <dbReference type="ARBA" id="ARBA00004917"/>
    </source>
</evidence>
<protein>
    <recommendedName>
        <fullName evidence="3 7">6,7-dimethyl-8-ribityllumazine synthase</fullName>
        <shortName evidence="7">DMRL synthase</shortName>
        <shortName evidence="7">LS</shortName>
        <shortName evidence="7">Lumazine synthase</shortName>
        <ecNumber evidence="3 7">2.5.1.78</ecNumber>
    </recommendedName>
</protein>
<dbReference type="AlphaFoldDB" id="A0A934ULF2"/>
<sequence>MATQLKNLSDFSSATEIPSAAGYSFGIVVAEWNAEITNALYKAAYSSLIKYGAHAGDIHTYVVPGSFELTSGAELLLKNMKLDAIICLGCVIQGETRHFDFICNAVANGISNVAIKHSKPVIFGVLTTDNQQQAIDRAGGRHGNKGDEAAVTAVKMVNLLKQ</sequence>
<dbReference type="GO" id="GO:0009231">
    <property type="term" value="P:riboflavin biosynthetic process"/>
    <property type="evidence" value="ECO:0007669"/>
    <property type="project" value="UniProtKB-UniRule"/>
</dbReference>
<evidence type="ECO:0000256" key="2">
    <source>
        <dbReference type="ARBA" id="ARBA00007424"/>
    </source>
</evidence>
<keyword evidence="9" id="KW-1185">Reference proteome</keyword>